<protein>
    <submittedName>
        <fullName evidence="3">DJ-1/PfpI family protein</fullName>
    </submittedName>
</protein>
<comment type="caution">
    <text evidence="3">The sequence shown here is derived from an EMBL/GenBank/DDBJ whole genome shotgun (WGS) entry which is preliminary data.</text>
</comment>
<dbReference type="InterPro" id="IPR002818">
    <property type="entry name" value="DJ-1/PfpI"/>
</dbReference>
<dbReference type="InterPro" id="IPR029062">
    <property type="entry name" value="Class_I_gatase-like"/>
</dbReference>
<accession>A0A7V5HY39</accession>
<dbReference type="PANTHER" id="PTHR48094:SF12">
    <property type="entry name" value="PARKINSON DISEASE PROTEIN 7 HOMOLOG"/>
    <property type="match status" value="1"/>
</dbReference>
<dbReference type="InterPro" id="IPR050325">
    <property type="entry name" value="Prot/Nucl_acid_deglycase"/>
</dbReference>
<gene>
    <name evidence="3" type="ORF">ENL39_01065</name>
</gene>
<sequence length="211" mass="22968">MIKRRFYLIFISCILTFALLSSSVFSSEKQEKQTPLKKVVMIIAHKNFRDEELNIPKAMMEKAGIKVDVASSSKDTAVGMLGTTVKPDILIEEIDVKDYDAFIFVGGVGASFYWNNKLAHSIAQKALKQGKILCAICIAPVTLANAGVLKGKKATVWPGEKEKLIAKGAIYTGNKVEVDGNIITASGPDVAEKFGEKIIQILLSTESTKKS</sequence>
<dbReference type="SUPFAM" id="SSF52317">
    <property type="entry name" value="Class I glutamine amidotransferase-like"/>
    <property type="match status" value="1"/>
</dbReference>
<dbReference type="GO" id="GO:0005737">
    <property type="term" value="C:cytoplasm"/>
    <property type="evidence" value="ECO:0007669"/>
    <property type="project" value="TreeGrafter"/>
</dbReference>
<evidence type="ECO:0000259" key="2">
    <source>
        <dbReference type="Pfam" id="PF01965"/>
    </source>
</evidence>
<organism evidence="3">
    <name type="scientific">Aerophobetes bacterium</name>
    <dbReference type="NCBI Taxonomy" id="2030807"/>
    <lineage>
        <taxon>Bacteria</taxon>
        <taxon>Candidatus Aerophobota</taxon>
    </lineage>
</organism>
<dbReference type="Pfam" id="PF01965">
    <property type="entry name" value="DJ-1_PfpI"/>
    <property type="match status" value="1"/>
</dbReference>
<evidence type="ECO:0000256" key="1">
    <source>
        <dbReference type="SAM" id="SignalP"/>
    </source>
</evidence>
<name>A0A7V5HY39_UNCAE</name>
<feature type="domain" description="DJ-1/PfpI" evidence="2">
    <location>
        <begin position="37"/>
        <end position="200"/>
    </location>
</feature>
<dbReference type="PANTHER" id="PTHR48094">
    <property type="entry name" value="PROTEIN/NUCLEIC ACID DEGLYCASE DJ-1-RELATED"/>
    <property type="match status" value="1"/>
</dbReference>
<feature type="signal peptide" evidence="1">
    <location>
        <begin position="1"/>
        <end position="26"/>
    </location>
</feature>
<reference evidence="3" key="1">
    <citation type="journal article" date="2020" name="mSystems">
        <title>Genome- and Community-Level Interaction Insights into Carbon Utilization and Element Cycling Functions of Hydrothermarchaeota in Hydrothermal Sediment.</title>
        <authorList>
            <person name="Zhou Z."/>
            <person name="Liu Y."/>
            <person name="Xu W."/>
            <person name="Pan J."/>
            <person name="Luo Z.H."/>
            <person name="Li M."/>
        </authorList>
    </citation>
    <scope>NUCLEOTIDE SEQUENCE [LARGE SCALE GENOMIC DNA]</scope>
    <source>
        <strain evidence="3">HyVt-92</strain>
    </source>
</reference>
<dbReference type="CDD" id="cd03135">
    <property type="entry name" value="GATase1_DJ-1"/>
    <property type="match status" value="1"/>
</dbReference>
<feature type="chain" id="PRO_5030538712" evidence="1">
    <location>
        <begin position="27"/>
        <end position="211"/>
    </location>
</feature>
<proteinExistence type="predicted"/>
<keyword evidence="1" id="KW-0732">Signal</keyword>
<dbReference type="Proteomes" id="UP000886070">
    <property type="component" value="Unassembled WGS sequence"/>
</dbReference>
<evidence type="ECO:0000313" key="3">
    <source>
        <dbReference type="EMBL" id="HHF98065.1"/>
    </source>
</evidence>
<dbReference type="EMBL" id="DRTT01000030">
    <property type="protein sequence ID" value="HHF98065.1"/>
    <property type="molecule type" value="Genomic_DNA"/>
</dbReference>
<dbReference type="Gene3D" id="3.40.50.880">
    <property type="match status" value="1"/>
</dbReference>
<dbReference type="AlphaFoldDB" id="A0A7V5HY39"/>